<proteinExistence type="predicted"/>
<dbReference type="EMBL" id="GBXM01061856">
    <property type="protein sequence ID" value="JAH46721.1"/>
    <property type="molecule type" value="Transcribed_RNA"/>
</dbReference>
<accession>A0A0E9SZG1</accession>
<protein>
    <submittedName>
        <fullName evidence="1">Uncharacterized protein</fullName>
    </submittedName>
</protein>
<reference evidence="1" key="1">
    <citation type="submission" date="2014-11" db="EMBL/GenBank/DDBJ databases">
        <authorList>
            <person name="Amaro Gonzalez C."/>
        </authorList>
    </citation>
    <scope>NUCLEOTIDE SEQUENCE</scope>
</reference>
<organism evidence="1">
    <name type="scientific">Anguilla anguilla</name>
    <name type="common">European freshwater eel</name>
    <name type="synonym">Muraena anguilla</name>
    <dbReference type="NCBI Taxonomy" id="7936"/>
    <lineage>
        <taxon>Eukaryota</taxon>
        <taxon>Metazoa</taxon>
        <taxon>Chordata</taxon>
        <taxon>Craniata</taxon>
        <taxon>Vertebrata</taxon>
        <taxon>Euteleostomi</taxon>
        <taxon>Actinopterygii</taxon>
        <taxon>Neopterygii</taxon>
        <taxon>Teleostei</taxon>
        <taxon>Anguilliformes</taxon>
        <taxon>Anguillidae</taxon>
        <taxon>Anguilla</taxon>
    </lineage>
</organism>
<evidence type="ECO:0000313" key="1">
    <source>
        <dbReference type="EMBL" id="JAH46721.1"/>
    </source>
</evidence>
<dbReference type="AlphaFoldDB" id="A0A0E9SZG1"/>
<name>A0A0E9SZG1_ANGAN</name>
<reference evidence="1" key="2">
    <citation type="journal article" date="2015" name="Fish Shellfish Immunol.">
        <title>Early steps in the European eel (Anguilla anguilla)-Vibrio vulnificus interaction in the gills: Role of the RtxA13 toxin.</title>
        <authorList>
            <person name="Callol A."/>
            <person name="Pajuelo D."/>
            <person name="Ebbesson L."/>
            <person name="Teles M."/>
            <person name="MacKenzie S."/>
            <person name="Amaro C."/>
        </authorList>
    </citation>
    <scope>NUCLEOTIDE SEQUENCE</scope>
</reference>
<sequence>MPCEPCRHWGCISARWQAMERDGGVYRLRPRELWFCGLADSFVSGGSLDGRRVRECMHWPLFHLRF</sequence>